<protein>
    <recommendedName>
        <fullName evidence="3">F-box domain-containing protein</fullName>
    </recommendedName>
</protein>
<dbReference type="EMBL" id="JAPEUX010000003">
    <property type="protein sequence ID" value="KAJ4356542.1"/>
    <property type="molecule type" value="Genomic_DNA"/>
</dbReference>
<dbReference type="RefSeq" id="XP_056073668.1">
    <property type="nucleotide sequence ID" value="XM_056213360.1"/>
</dbReference>
<evidence type="ECO:0000313" key="2">
    <source>
        <dbReference type="Proteomes" id="UP001140513"/>
    </source>
</evidence>
<evidence type="ECO:0008006" key="3">
    <source>
        <dbReference type="Google" id="ProtNLM"/>
    </source>
</evidence>
<comment type="caution">
    <text evidence="1">The sequence shown here is derived from an EMBL/GenBank/DDBJ whole genome shotgun (WGS) entry which is preliminary data.</text>
</comment>
<dbReference type="Proteomes" id="UP001140513">
    <property type="component" value="Unassembled WGS sequence"/>
</dbReference>
<sequence>MDDFPIEIIDCISSFLDQNTLKRTLFVSRAFQASAEYHSGAFRNFIIKSPFQQSSRFRQRLKGDDEKDVFTKFLDTYNGHRFRYLRYVEVHTAFPTLKYLEEDPDDFPCRESPEELMEKDEIFTKQIDRVFQTLKFVDSRQSKGQIELCIVTPVQWVDADFCHHRVSSAWRVHLLSPSRLPQLDCVRSLTICNPQDSEYINSGKFDEEDFRYDSRLDWRVLLDVASRCPNLEYLGCQTGSREETVSPENREKWHFERDYDACIAATRKDFAAAAQELTLPASLKNVQLDFLNPLWKHIAEQRGAGPEFIDPLQYDPFSTSLRTLATNLRRVDLRVMADQTLFCGQSSITYWPNLEFLNTTFHLRTPSGSWYFRGPDGQGESDIGYAITDTMRPPFSDDNDEDIRWHDERRQEFAPSDSYVPMTTFRAVPNDHVITPFLSAFAKAASEMHALRAAVLWAPINHRAWGLAYTIPNEIRPLDVSSGIPHSSFRQIWWSVGGWRPKPSLHRLLQGIGATMHGEELHEYWGSEESDEGMLLGRVFEQSFAAFPRRDGPGPRDHLVKDWYSRTMS</sequence>
<dbReference type="OrthoDB" id="5985073at2759"/>
<keyword evidence="2" id="KW-1185">Reference proteome</keyword>
<dbReference type="AlphaFoldDB" id="A0A9W8XQM6"/>
<accession>A0A9W8XQM6</accession>
<organism evidence="1 2">
    <name type="scientific">Didymosphaeria variabile</name>
    <dbReference type="NCBI Taxonomy" id="1932322"/>
    <lineage>
        <taxon>Eukaryota</taxon>
        <taxon>Fungi</taxon>
        <taxon>Dikarya</taxon>
        <taxon>Ascomycota</taxon>
        <taxon>Pezizomycotina</taxon>
        <taxon>Dothideomycetes</taxon>
        <taxon>Pleosporomycetidae</taxon>
        <taxon>Pleosporales</taxon>
        <taxon>Massarineae</taxon>
        <taxon>Didymosphaeriaceae</taxon>
        <taxon>Didymosphaeria</taxon>
    </lineage>
</organism>
<name>A0A9W8XQM6_9PLEO</name>
<dbReference type="GeneID" id="80908106"/>
<evidence type="ECO:0000313" key="1">
    <source>
        <dbReference type="EMBL" id="KAJ4356542.1"/>
    </source>
</evidence>
<gene>
    <name evidence="1" type="ORF">N0V89_004576</name>
</gene>
<reference evidence="1" key="1">
    <citation type="submission" date="2022-10" db="EMBL/GenBank/DDBJ databases">
        <title>Tapping the CABI collections for fungal endophytes: first genome assemblies for Collariella, Neodidymelliopsis, Ascochyta clinopodiicola, Didymella pomorum, Didymosphaeria variabile, Neocosmospora piperis and Neocucurbitaria cava.</title>
        <authorList>
            <person name="Hill R."/>
        </authorList>
    </citation>
    <scope>NUCLEOTIDE SEQUENCE</scope>
    <source>
        <strain evidence="1">IMI 356815</strain>
    </source>
</reference>
<proteinExistence type="predicted"/>